<evidence type="ECO:0000256" key="2">
    <source>
        <dbReference type="RuleBase" id="RU003876"/>
    </source>
</evidence>
<protein>
    <submittedName>
        <fullName evidence="4">Uncharacterized protein</fullName>
    </submittedName>
</protein>
<dbReference type="Gene3D" id="3.30.1120.90">
    <property type="entry name" value="Nucleosome assembly protein"/>
    <property type="match status" value="1"/>
</dbReference>
<evidence type="ECO:0000256" key="1">
    <source>
        <dbReference type="ARBA" id="ARBA00009947"/>
    </source>
</evidence>
<dbReference type="Proteomes" id="UP000245771">
    <property type="component" value="Unassembled WGS sequence"/>
</dbReference>
<dbReference type="GO" id="GO:0005634">
    <property type="term" value="C:nucleus"/>
    <property type="evidence" value="ECO:0007669"/>
    <property type="project" value="InterPro"/>
</dbReference>
<evidence type="ECO:0000313" key="5">
    <source>
        <dbReference type="Proteomes" id="UP000245771"/>
    </source>
</evidence>
<keyword evidence="5" id="KW-1185">Reference proteome</keyword>
<organism evidence="4 5">
    <name type="scientific">Meira miltonrushii</name>
    <dbReference type="NCBI Taxonomy" id="1280837"/>
    <lineage>
        <taxon>Eukaryota</taxon>
        <taxon>Fungi</taxon>
        <taxon>Dikarya</taxon>
        <taxon>Basidiomycota</taxon>
        <taxon>Ustilaginomycotina</taxon>
        <taxon>Exobasidiomycetes</taxon>
        <taxon>Exobasidiales</taxon>
        <taxon>Brachybasidiaceae</taxon>
        <taxon>Meira</taxon>
    </lineage>
</organism>
<dbReference type="InParanoid" id="A0A316V8D6"/>
<dbReference type="GO" id="GO:0006334">
    <property type="term" value="P:nucleosome assembly"/>
    <property type="evidence" value="ECO:0007669"/>
    <property type="project" value="InterPro"/>
</dbReference>
<dbReference type="SUPFAM" id="SSF143113">
    <property type="entry name" value="NAP-like"/>
    <property type="match status" value="1"/>
</dbReference>
<dbReference type="GeneID" id="37020941"/>
<proteinExistence type="inferred from homology"/>
<evidence type="ECO:0000256" key="3">
    <source>
        <dbReference type="SAM" id="MobiDB-lite"/>
    </source>
</evidence>
<dbReference type="RefSeq" id="XP_025354199.1">
    <property type="nucleotide sequence ID" value="XM_025499160.1"/>
</dbReference>
<comment type="similarity">
    <text evidence="1 2">Belongs to the nucleosome assembly protein (NAP) family.</text>
</comment>
<reference evidence="4 5" key="1">
    <citation type="journal article" date="2018" name="Mol. Biol. Evol.">
        <title>Broad Genomic Sampling Reveals a Smut Pathogenic Ancestry of the Fungal Clade Ustilaginomycotina.</title>
        <authorList>
            <person name="Kijpornyongpan T."/>
            <person name="Mondo S.J."/>
            <person name="Barry K."/>
            <person name="Sandor L."/>
            <person name="Lee J."/>
            <person name="Lipzen A."/>
            <person name="Pangilinan J."/>
            <person name="LaButti K."/>
            <person name="Hainaut M."/>
            <person name="Henrissat B."/>
            <person name="Grigoriev I.V."/>
            <person name="Spatafora J.W."/>
            <person name="Aime M.C."/>
        </authorList>
    </citation>
    <scope>NUCLEOTIDE SEQUENCE [LARGE SCALE GENOMIC DNA]</scope>
    <source>
        <strain evidence="4 5">MCA 3882</strain>
    </source>
</reference>
<gene>
    <name evidence="4" type="ORF">FA14DRAFT_161526</name>
</gene>
<dbReference type="InterPro" id="IPR002164">
    <property type="entry name" value="NAP_family"/>
</dbReference>
<evidence type="ECO:0000313" key="4">
    <source>
        <dbReference type="EMBL" id="PWN33897.1"/>
    </source>
</evidence>
<dbReference type="EMBL" id="KZ819604">
    <property type="protein sequence ID" value="PWN33897.1"/>
    <property type="molecule type" value="Genomic_DNA"/>
</dbReference>
<dbReference type="AlphaFoldDB" id="A0A316V8D6"/>
<dbReference type="STRING" id="1280837.A0A316V8D6"/>
<feature type="compositionally biased region" description="Acidic residues" evidence="3">
    <location>
        <begin position="218"/>
        <end position="251"/>
    </location>
</feature>
<accession>A0A316V8D6</accession>
<sequence length="259" mass="29881">MEAYEFDPAVQDKLDKHEKKVEAVQADIIKYSIEKQQPLFDERDEIINSVEKFWPKTLMNSQGLAVFIDDEDREALNSLKAIRVDRDSKDPRSVTIHFDFNDNEYFSDKTLSKKFVPAKDAEPLGSDDYDFAETSETTKTTIHWKSDEKNLSKKNPSKINIENGNEADDEASILAPGSFFSTFFEATTEPVAHIGDRLINDLYPRALEYYTGDAIDIDDMFDDDDEFDEEFDEEDDDDDDKEIDLEEEDDQPPAKKNKK</sequence>
<dbReference type="OrthoDB" id="19419at2759"/>
<name>A0A316V8D6_9BASI</name>
<dbReference type="InterPro" id="IPR037231">
    <property type="entry name" value="NAP-like_sf"/>
</dbReference>
<dbReference type="PANTHER" id="PTHR11875">
    <property type="entry name" value="TESTIS-SPECIFIC Y-ENCODED PROTEIN"/>
    <property type="match status" value="1"/>
</dbReference>
<dbReference type="FunCoup" id="A0A316V8D6">
    <property type="interactions" value="106"/>
</dbReference>
<feature type="region of interest" description="Disordered" evidence="3">
    <location>
        <begin position="218"/>
        <end position="259"/>
    </location>
</feature>
<dbReference type="Pfam" id="PF00956">
    <property type="entry name" value="NAP"/>
    <property type="match status" value="1"/>
</dbReference>